<proteinExistence type="predicted"/>
<dbReference type="InterPro" id="IPR045847">
    <property type="entry name" value="AIG1-like"/>
</dbReference>
<sequence length="156" mass="16833">MDKAALLGEVVRYVRDLRSESGRAAAGAVVPGEVDEVIVEEEEEQGSRRSCDAGEKAKRVQARMCCDDRPGLMTELGNAVRSVGTRAVRADIATVGGRIRSVLELDVTQTAAGGDNVASLPALQAALRAVIISREELLAMEGYKRRRFSSHFCKET</sequence>
<dbReference type="PANTHER" id="PTHR45844">
    <property type="entry name" value="TRANSCRIPTION FACTOR BHLH30"/>
    <property type="match status" value="1"/>
</dbReference>
<organism evidence="2">
    <name type="scientific">Oryza brachyantha</name>
    <name type="common">malo sina</name>
    <dbReference type="NCBI Taxonomy" id="4533"/>
    <lineage>
        <taxon>Eukaryota</taxon>
        <taxon>Viridiplantae</taxon>
        <taxon>Streptophyta</taxon>
        <taxon>Embryophyta</taxon>
        <taxon>Tracheophyta</taxon>
        <taxon>Spermatophyta</taxon>
        <taxon>Magnoliopsida</taxon>
        <taxon>Liliopsida</taxon>
        <taxon>Poales</taxon>
        <taxon>Poaceae</taxon>
        <taxon>BOP clade</taxon>
        <taxon>Oryzoideae</taxon>
        <taxon>Oryzeae</taxon>
        <taxon>Oryzinae</taxon>
        <taxon>Oryza</taxon>
    </lineage>
</organism>
<dbReference type="STRING" id="4533.J3MY92"/>
<dbReference type="GO" id="GO:0003700">
    <property type="term" value="F:DNA-binding transcription factor activity"/>
    <property type="evidence" value="ECO:0007669"/>
    <property type="project" value="InterPro"/>
</dbReference>
<evidence type="ECO:0008006" key="4">
    <source>
        <dbReference type="Google" id="ProtNLM"/>
    </source>
</evidence>
<reference evidence="2" key="1">
    <citation type="journal article" date="2013" name="Nat. Commun.">
        <title>Whole-genome sequencing of Oryza brachyantha reveals mechanisms underlying Oryza genome evolution.</title>
        <authorList>
            <person name="Chen J."/>
            <person name="Huang Q."/>
            <person name="Gao D."/>
            <person name="Wang J."/>
            <person name="Lang Y."/>
            <person name="Liu T."/>
            <person name="Li B."/>
            <person name="Bai Z."/>
            <person name="Luis Goicoechea J."/>
            <person name="Liang C."/>
            <person name="Chen C."/>
            <person name="Zhang W."/>
            <person name="Sun S."/>
            <person name="Liao Y."/>
            <person name="Zhang X."/>
            <person name="Yang L."/>
            <person name="Song C."/>
            <person name="Wang M."/>
            <person name="Shi J."/>
            <person name="Liu G."/>
            <person name="Liu J."/>
            <person name="Zhou H."/>
            <person name="Zhou W."/>
            <person name="Yu Q."/>
            <person name="An N."/>
            <person name="Chen Y."/>
            <person name="Cai Q."/>
            <person name="Wang B."/>
            <person name="Liu B."/>
            <person name="Min J."/>
            <person name="Huang Y."/>
            <person name="Wu H."/>
            <person name="Li Z."/>
            <person name="Zhang Y."/>
            <person name="Yin Y."/>
            <person name="Song W."/>
            <person name="Jiang J."/>
            <person name="Jackson S.A."/>
            <person name="Wing R.A."/>
            <person name="Wang J."/>
            <person name="Chen M."/>
        </authorList>
    </citation>
    <scope>NUCLEOTIDE SEQUENCE [LARGE SCALE GENOMIC DNA]</scope>
    <source>
        <strain evidence="2">cv. IRGC 101232</strain>
    </source>
</reference>
<keyword evidence="3" id="KW-1185">Reference proteome</keyword>
<keyword evidence="1" id="KW-0238">DNA-binding</keyword>
<dbReference type="GO" id="GO:0003677">
    <property type="term" value="F:DNA binding"/>
    <property type="evidence" value="ECO:0007669"/>
    <property type="project" value="UniProtKB-KW"/>
</dbReference>
<dbReference type="OMA" id="EMEGCNC"/>
<dbReference type="Proteomes" id="UP000006038">
    <property type="component" value="Chromosome 9"/>
</dbReference>
<name>J3MY92_ORYBR</name>
<dbReference type="PANTHER" id="PTHR45844:SF16">
    <property type="entry name" value="TRANSCRIPTION FACTOR BHLH30-LIKE"/>
    <property type="match status" value="1"/>
</dbReference>
<evidence type="ECO:0000256" key="1">
    <source>
        <dbReference type="ARBA" id="ARBA00023125"/>
    </source>
</evidence>
<protein>
    <recommendedName>
        <fullName evidence="4">BHLH domain-containing protein</fullName>
    </recommendedName>
</protein>
<evidence type="ECO:0000313" key="2">
    <source>
        <dbReference type="EnsemblPlants" id="OB09G19710.1"/>
    </source>
</evidence>
<evidence type="ECO:0000313" key="3">
    <source>
        <dbReference type="Proteomes" id="UP000006038"/>
    </source>
</evidence>
<dbReference type="AlphaFoldDB" id="J3MY92"/>
<dbReference type="eggNOG" id="KOG3561">
    <property type="taxonomic scope" value="Eukaryota"/>
</dbReference>
<accession>J3MY92</accession>
<dbReference type="HOGENOM" id="CLU_063967_5_1_1"/>
<dbReference type="Gramene" id="OB09G19710.1">
    <property type="protein sequence ID" value="OB09G19710.1"/>
    <property type="gene ID" value="OB09G19710"/>
</dbReference>
<reference evidence="2" key="2">
    <citation type="submission" date="2013-04" db="UniProtKB">
        <authorList>
            <consortium name="EnsemblPlants"/>
        </authorList>
    </citation>
    <scope>IDENTIFICATION</scope>
</reference>
<dbReference type="EnsemblPlants" id="OB09G19710.1">
    <property type="protein sequence ID" value="OB09G19710.1"/>
    <property type="gene ID" value="OB09G19710"/>
</dbReference>